<keyword evidence="3" id="KW-1185">Reference proteome</keyword>
<proteinExistence type="predicted"/>
<feature type="signal peptide" evidence="1">
    <location>
        <begin position="1"/>
        <end position="21"/>
    </location>
</feature>
<organism evidence="2 3">
    <name type="scientific">Nitrogeniibacter mangrovi</name>
    <dbReference type="NCBI Taxonomy" id="2016596"/>
    <lineage>
        <taxon>Bacteria</taxon>
        <taxon>Pseudomonadati</taxon>
        <taxon>Pseudomonadota</taxon>
        <taxon>Betaproteobacteria</taxon>
        <taxon>Rhodocyclales</taxon>
        <taxon>Zoogloeaceae</taxon>
        <taxon>Nitrogeniibacter</taxon>
    </lineage>
</organism>
<dbReference type="AlphaFoldDB" id="A0A6C1B4J1"/>
<evidence type="ECO:0000313" key="2">
    <source>
        <dbReference type="EMBL" id="QID18602.1"/>
    </source>
</evidence>
<protein>
    <submittedName>
        <fullName evidence="2">Uncharacterized protein</fullName>
    </submittedName>
</protein>
<feature type="chain" id="PRO_5025648198" evidence="1">
    <location>
        <begin position="22"/>
        <end position="90"/>
    </location>
</feature>
<gene>
    <name evidence="2" type="ORF">G3580_13795</name>
</gene>
<name>A0A6C1B4J1_9RHOO</name>
<dbReference type="KEGG" id="azq:G3580_13795"/>
<accession>A0A6C1B4J1</accession>
<evidence type="ECO:0000256" key="1">
    <source>
        <dbReference type="SAM" id="SignalP"/>
    </source>
</evidence>
<keyword evidence="1" id="KW-0732">Signal</keyword>
<dbReference type="Proteomes" id="UP000501991">
    <property type="component" value="Chromosome"/>
</dbReference>
<reference evidence="2 3" key="1">
    <citation type="submission" date="2020-02" db="EMBL/GenBank/DDBJ databases">
        <title>Nitrogenibacter mangrovi gen. nov., sp. nov. isolated from mangrove sediment, a denitrifying betaproteobacterium.</title>
        <authorList>
            <person name="Liao H."/>
            <person name="Tian Y."/>
        </authorList>
    </citation>
    <scope>NUCLEOTIDE SEQUENCE [LARGE SCALE GENOMIC DNA]</scope>
    <source>
        <strain evidence="2 3">M9-3-2</strain>
    </source>
</reference>
<dbReference type="RefSeq" id="WP_173766410.1">
    <property type="nucleotide sequence ID" value="NZ_CP048836.1"/>
</dbReference>
<sequence length="90" mass="9535">MKTKIAIALGTIALTAGFATAATAADEGTTTYGKRLTTTQEIAKSARGSFDVYVDRVSGFTFVNTITGWKLTGQLTSEQLKAEQATVEKL</sequence>
<evidence type="ECO:0000313" key="3">
    <source>
        <dbReference type="Proteomes" id="UP000501991"/>
    </source>
</evidence>
<dbReference type="EMBL" id="CP048836">
    <property type="protein sequence ID" value="QID18602.1"/>
    <property type="molecule type" value="Genomic_DNA"/>
</dbReference>